<organism evidence="2 3">
    <name type="scientific">Niveispirillum lacus</name>
    <dbReference type="NCBI Taxonomy" id="1981099"/>
    <lineage>
        <taxon>Bacteria</taxon>
        <taxon>Pseudomonadati</taxon>
        <taxon>Pseudomonadota</taxon>
        <taxon>Alphaproteobacteria</taxon>
        <taxon>Rhodospirillales</taxon>
        <taxon>Azospirillaceae</taxon>
        <taxon>Niveispirillum</taxon>
    </lineage>
</organism>
<sequence length="1002" mass="110276">MGGVVTVRSAATVACSVLAVGCVGAFLAPVLAPVAAGAAAAGAVSALTEVAESLGGNIAANWIDKHGPDALRSLLSGPLSLPRHDDMVRVADSALSAAIGHFLAEIAPEAKGDAGVDFTNSLKRLQEQAKSHTTRLPAAEADAAITQALTHLSSHGAAQALSLLLADAIAPDMRRGGEREYAAEWHALARRLQTRLPDLLSAYLAEALKSDERFFRAVTVTLHAAQVQTGQDVLTALQALDQKLSDLRADLTARLPQDHGIDLTGFIKDVKESLAAFQSAIQAEFNNDRAPPLTWYEPGKQEGHDLSLLYYDRKAPFVGRDAPLAALNHFIDDPAPLLWTTITGGAGVGKSRLVLEALSLRRLTGGVEAGFMQPSNGWMTAKRYENWRAPVPTVLIVDYAGVSPELVRDLIHNLACRVGARTLAAPVRLLLLDTHPNRGDFALSARIKDSTTGGKQAARVEWQGDARTVLDLSPLTQEDLFTVSALYRGAALTVAEMERVMAAVKADPELARPLFAALMGLALRHGTDTPLTLAGVTSHFLDRQEQHWAKRDPITKRERITPLDRTLLALATLGGSVPLADVLKDPLIADLVDKPNRLTLRQNWASMTGKPLPDTHLTKLEPDYVGGLYLLRHLRQIAPGSPREVDEVSAERDRLITLAWKYGDPRETLTNLTRNFAGEWEWVRLVTRLIVYRPAGVKGICWSLIAPEIVFELSQRNANRQANLLLKAMEQHNSPLDRIQLISAYCARDIGFNFDFKTISNLMPNCDERISQIKILLKEKIKNIDAISTLTYGIFFDLFSENDNDICRCFIKDALTIVRCISEEFPNNINITTELASGLCISILENQENILVVDNILDELRSLVILNNNSVDMVIRLAVGIASATSNYGNDLDRSTKLLSELRSLARNEVTVAPIFADILLYHMNWNDWHPFFAQIEELLDIYPDNDLIIDKYATAIELITIIHEAKHKDQSYLHFISNLYGLYLSRGYSVWLSRMLQKNFL</sequence>
<accession>A0A255Z5T8</accession>
<evidence type="ECO:0000313" key="2">
    <source>
        <dbReference type="EMBL" id="OYQ36255.1"/>
    </source>
</evidence>
<feature type="signal peptide" evidence="1">
    <location>
        <begin position="1"/>
        <end position="25"/>
    </location>
</feature>
<keyword evidence="1" id="KW-0732">Signal</keyword>
<dbReference type="AlphaFoldDB" id="A0A255Z5T8"/>
<dbReference type="Proteomes" id="UP000216998">
    <property type="component" value="Unassembled WGS sequence"/>
</dbReference>
<protein>
    <recommendedName>
        <fullName evidence="4">ATP-binding protein</fullName>
    </recommendedName>
</protein>
<evidence type="ECO:0008006" key="4">
    <source>
        <dbReference type="Google" id="ProtNLM"/>
    </source>
</evidence>
<proteinExistence type="predicted"/>
<dbReference type="EMBL" id="NOXU01000023">
    <property type="protein sequence ID" value="OYQ36255.1"/>
    <property type="molecule type" value="Genomic_DNA"/>
</dbReference>
<keyword evidence="3" id="KW-1185">Reference proteome</keyword>
<dbReference type="RefSeq" id="WP_094454559.1">
    <property type="nucleotide sequence ID" value="NZ_NOXU01000023.1"/>
</dbReference>
<comment type="caution">
    <text evidence="2">The sequence shown here is derived from an EMBL/GenBank/DDBJ whole genome shotgun (WGS) entry which is preliminary data.</text>
</comment>
<evidence type="ECO:0000313" key="3">
    <source>
        <dbReference type="Proteomes" id="UP000216998"/>
    </source>
</evidence>
<feature type="chain" id="PRO_5013010667" description="ATP-binding protein" evidence="1">
    <location>
        <begin position="26"/>
        <end position="1002"/>
    </location>
</feature>
<reference evidence="2 3" key="1">
    <citation type="submission" date="2017-07" db="EMBL/GenBank/DDBJ databases">
        <title>Niveispirillum cyanobacteriorum sp. nov., isolated from cyanobacterial aggregates in a eutrophic lake.</title>
        <authorList>
            <person name="Cai H."/>
        </authorList>
    </citation>
    <scope>NUCLEOTIDE SEQUENCE [LARGE SCALE GENOMIC DNA]</scope>
    <source>
        <strain evidence="3">TH1-14</strain>
    </source>
</reference>
<gene>
    <name evidence="2" type="ORF">CHU95_05580</name>
</gene>
<name>A0A255Z5T8_9PROT</name>
<dbReference type="OrthoDB" id="6278038at2"/>
<evidence type="ECO:0000256" key="1">
    <source>
        <dbReference type="SAM" id="SignalP"/>
    </source>
</evidence>